<accession>A0A0F9DRG8</accession>
<organism evidence="2">
    <name type="scientific">marine sediment metagenome</name>
    <dbReference type="NCBI Taxonomy" id="412755"/>
    <lineage>
        <taxon>unclassified sequences</taxon>
        <taxon>metagenomes</taxon>
        <taxon>ecological metagenomes</taxon>
    </lineage>
</organism>
<sequence>VESVNLEEKEGQKWVRVIGTALKVGKSKNGVNYRISNLKEADGSMFSVIVGHRVDYDNPDHNVGEGQYHLEGEDVLKYNMKVKNTTTHPDIIEQIVDELVAPSIQGKYDAIEVQEDNSVIVEGIHIPLLALVNKHVRGVEGATIESAIAERIELNKSKTQEVSSMEEKDVFAKQIKEKDTQLGDANKKIEEADKELAKANKLVKEQEDKLKKIEEAKKLEVAKSHEDKVDKIVETNSDLKKEELMEKTDGELDIIEKYEIESANKPADTGAGVVGQINESVNDAKGDKENVLDLKLMEKHGDLTMNEEAYKEFNLEVKKRVLGE</sequence>
<name>A0A0F9DRG8_9ZZZZ</name>
<protein>
    <submittedName>
        <fullName evidence="2">Uncharacterized protein</fullName>
    </submittedName>
</protein>
<feature type="non-terminal residue" evidence="2">
    <location>
        <position position="1"/>
    </location>
</feature>
<dbReference type="EMBL" id="LAZR01027857">
    <property type="protein sequence ID" value="KKL64403.1"/>
    <property type="molecule type" value="Genomic_DNA"/>
</dbReference>
<keyword evidence="1" id="KW-0175">Coiled coil</keyword>
<feature type="coiled-coil region" evidence="1">
    <location>
        <begin position="175"/>
        <end position="242"/>
    </location>
</feature>
<evidence type="ECO:0000313" key="2">
    <source>
        <dbReference type="EMBL" id="KKL64403.1"/>
    </source>
</evidence>
<comment type="caution">
    <text evidence="2">The sequence shown here is derived from an EMBL/GenBank/DDBJ whole genome shotgun (WGS) entry which is preliminary data.</text>
</comment>
<gene>
    <name evidence="2" type="ORF">LCGC14_2165370</name>
</gene>
<evidence type="ECO:0000256" key="1">
    <source>
        <dbReference type="SAM" id="Coils"/>
    </source>
</evidence>
<reference evidence="2" key="1">
    <citation type="journal article" date="2015" name="Nature">
        <title>Complex archaea that bridge the gap between prokaryotes and eukaryotes.</title>
        <authorList>
            <person name="Spang A."/>
            <person name="Saw J.H."/>
            <person name="Jorgensen S.L."/>
            <person name="Zaremba-Niedzwiedzka K."/>
            <person name="Martijn J."/>
            <person name="Lind A.E."/>
            <person name="van Eijk R."/>
            <person name="Schleper C."/>
            <person name="Guy L."/>
            <person name="Ettema T.J."/>
        </authorList>
    </citation>
    <scope>NUCLEOTIDE SEQUENCE</scope>
</reference>
<dbReference type="AlphaFoldDB" id="A0A0F9DRG8"/>
<proteinExistence type="predicted"/>